<dbReference type="Proteomes" id="UP000827986">
    <property type="component" value="Unassembled WGS sequence"/>
</dbReference>
<evidence type="ECO:0000256" key="1">
    <source>
        <dbReference type="SAM" id="MobiDB-lite"/>
    </source>
</evidence>
<organism evidence="2 3">
    <name type="scientific">Mauremys mutica</name>
    <name type="common">yellowpond turtle</name>
    <dbReference type="NCBI Taxonomy" id="74926"/>
    <lineage>
        <taxon>Eukaryota</taxon>
        <taxon>Metazoa</taxon>
        <taxon>Chordata</taxon>
        <taxon>Craniata</taxon>
        <taxon>Vertebrata</taxon>
        <taxon>Euteleostomi</taxon>
        <taxon>Archelosauria</taxon>
        <taxon>Testudinata</taxon>
        <taxon>Testudines</taxon>
        <taxon>Cryptodira</taxon>
        <taxon>Durocryptodira</taxon>
        <taxon>Testudinoidea</taxon>
        <taxon>Geoemydidae</taxon>
        <taxon>Geoemydinae</taxon>
        <taxon>Mauremys</taxon>
    </lineage>
</organism>
<proteinExistence type="predicted"/>
<comment type="caution">
    <text evidence="2">The sequence shown here is derived from an EMBL/GenBank/DDBJ whole genome shotgun (WGS) entry which is preliminary data.</text>
</comment>
<evidence type="ECO:0000313" key="3">
    <source>
        <dbReference type="Proteomes" id="UP000827986"/>
    </source>
</evidence>
<feature type="region of interest" description="Disordered" evidence="1">
    <location>
        <begin position="53"/>
        <end position="80"/>
    </location>
</feature>
<protein>
    <submittedName>
        <fullName evidence="2">Uncharacterized protein</fullName>
    </submittedName>
</protein>
<dbReference type="EMBL" id="JAHDVG010000483">
    <property type="protein sequence ID" value="KAH1171276.1"/>
    <property type="molecule type" value="Genomic_DNA"/>
</dbReference>
<evidence type="ECO:0000313" key="2">
    <source>
        <dbReference type="EMBL" id="KAH1171276.1"/>
    </source>
</evidence>
<gene>
    <name evidence="2" type="ORF">KIL84_006894</name>
</gene>
<keyword evidence="3" id="KW-1185">Reference proteome</keyword>
<name>A0A9D3X0S8_9SAUR</name>
<accession>A0A9D3X0S8</accession>
<sequence length="80" mass="8691">MLVDSWLEFKAVLTWPCKEVPPSDTMLHLGVLALSDHGTVTDINCRNLARHESWPSLKPSSPSHAGRTRTPGPRCAGLGS</sequence>
<dbReference type="AlphaFoldDB" id="A0A9D3X0S8"/>
<reference evidence="2" key="1">
    <citation type="submission" date="2021-09" db="EMBL/GenBank/DDBJ databases">
        <title>The genome of Mauremys mutica provides insights into the evolution of semi-aquatic lifestyle.</title>
        <authorList>
            <person name="Gong S."/>
            <person name="Gao Y."/>
        </authorList>
    </citation>
    <scope>NUCLEOTIDE SEQUENCE</scope>
    <source>
        <strain evidence="2">MM-2020</strain>
        <tissue evidence="2">Muscle</tissue>
    </source>
</reference>